<feature type="compositionally biased region" description="Low complexity" evidence="1">
    <location>
        <begin position="42"/>
        <end position="93"/>
    </location>
</feature>
<comment type="caution">
    <text evidence="3">The sequence shown here is derived from an EMBL/GenBank/DDBJ whole genome shotgun (WGS) entry which is preliminary data.</text>
</comment>
<evidence type="ECO:0000256" key="2">
    <source>
        <dbReference type="SAM" id="Phobius"/>
    </source>
</evidence>
<dbReference type="Proteomes" id="UP000318336">
    <property type="component" value="Unassembled WGS sequence"/>
</dbReference>
<keyword evidence="4" id="KW-1185">Reference proteome</keyword>
<protein>
    <submittedName>
        <fullName evidence="3">Uncharacterized protein DUF4282</fullName>
    </submittedName>
</protein>
<organism evidence="3 4">
    <name type="scientific">Barrientosiimonas humi</name>
    <dbReference type="NCBI Taxonomy" id="999931"/>
    <lineage>
        <taxon>Bacteria</taxon>
        <taxon>Bacillati</taxon>
        <taxon>Actinomycetota</taxon>
        <taxon>Actinomycetes</taxon>
        <taxon>Micrococcales</taxon>
        <taxon>Dermacoccaceae</taxon>
        <taxon>Barrientosiimonas</taxon>
    </lineage>
</organism>
<gene>
    <name evidence="3" type="ORF">FB554_3196</name>
</gene>
<dbReference type="Pfam" id="PF14110">
    <property type="entry name" value="DUF4282"/>
    <property type="match status" value="1"/>
</dbReference>
<evidence type="ECO:0000256" key="1">
    <source>
        <dbReference type="SAM" id="MobiDB-lite"/>
    </source>
</evidence>
<feature type="compositionally biased region" description="Gly residues" evidence="1">
    <location>
        <begin position="18"/>
        <end position="41"/>
    </location>
</feature>
<proteinExistence type="predicted"/>
<keyword evidence="2" id="KW-1133">Transmembrane helix</keyword>
<dbReference type="RefSeq" id="WP_142007659.1">
    <property type="nucleotide sequence ID" value="NZ_CAJTBP010000001.1"/>
</dbReference>
<accession>A0A542WZ85</accession>
<evidence type="ECO:0000313" key="4">
    <source>
        <dbReference type="Proteomes" id="UP000318336"/>
    </source>
</evidence>
<feature type="transmembrane region" description="Helical" evidence="2">
    <location>
        <begin position="178"/>
        <end position="202"/>
    </location>
</feature>
<reference evidence="3 4" key="1">
    <citation type="submission" date="2019-06" db="EMBL/GenBank/DDBJ databases">
        <title>Sequencing the genomes of 1000 actinobacteria strains.</title>
        <authorList>
            <person name="Klenk H.-P."/>
        </authorList>
    </citation>
    <scope>NUCLEOTIDE SEQUENCE [LARGE SCALE GENOMIC DNA]</scope>
    <source>
        <strain evidence="3 4">DSM 24617</strain>
    </source>
</reference>
<keyword evidence="2" id="KW-0472">Membrane</keyword>
<feature type="compositionally biased region" description="Polar residues" evidence="1">
    <location>
        <begin position="1"/>
        <end position="11"/>
    </location>
</feature>
<name>A0A542WZ85_9MICO</name>
<keyword evidence="2" id="KW-0812">Transmembrane</keyword>
<feature type="transmembrane region" description="Helical" evidence="2">
    <location>
        <begin position="134"/>
        <end position="158"/>
    </location>
</feature>
<dbReference type="EMBL" id="VFOK01000002">
    <property type="protein sequence ID" value="TQL28888.1"/>
    <property type="molecule type" value="Genomic_DNA"/>
</dbReference>
<dbReference type="InterPro" id="IPR025557">
    <property type="entry name" value="DUF4282"/>
</dbReference>
<dbReference type="OrthoDB" id="5149821at2"/>
<dbReference type="AlphaFoldDB" id="A0A542WZ85"/>
<sequence length="212" mass="21749">MSTPSNGSWNDGPQYGAPQGGGQQQGGFGQQSLGQGFGQSGSGYPAEQGFGQQGQSDSGFGQQGQPGQSDSGFGQQHGRSDSGFGQQGQQHGQQGFGAPGGPGSSGPITTSSSGGGLGDLFSDFGFRKSLTEQLASIAFLVAVVWQVLNFIRVLANAWGSQGNGEFQVRNMGGFEAMMTTLGGLAWMIFAIIAARLALELFVNVARLARGKS</sequence>
<evidence type="ECO:0000313" key="3">
    <source>
        <dbReference type="EMBL" id="TQL28888.1"/>
    </source>
</evidence>
<feature type="compositionally biased region" description="Gly residues" evidence="1">
    <location>
        <begin position="94"/>
        <end position="104"/>
    </location>
</feature>
<feature type="region of interest" description="Disordered" evidence="1">
    <location>
        <begin position="1"/>
        <end position="112"/>
    </location>
</feature>